<keyword evidence="10" id="KW-1185">Reference proteome</keyword>
<evidence type="ECO:0000256" key="1">
    <source>
        <dbReference type="ARBA" id="ARBA00008805"/>
    </source>
</evidence>
<dbReference type="EC" id="2.7.1.35" evidence="2"/>
<dbReference type="InterPro" id="IPR004625">
    <property type="entry name" value="PyrdxlKinase"/>
</dbReference>
<dbReference type="SUPFAM" id="SSF53613">
    <property type="entry name" value="Ribokinase-like"/>
    <property type="match status" value="1"/>
</dbReference>
<feature type="region of interest" description="Disordered" evidence="7">
    <location>
        <begin position="355"/>
        <end position="385"/>
    </location>
</feature>
<sequence>MAGPAIPETRVLAIASHVVHGYVGNTMATFVMQSLGCEVSAINTVNFSNHTAYKQFKGRKTPAEEITELYQGLKQSRLNDFDVMLSGYISTAEAVEAVGKIGRDLKFEAGTKPGSFFWVLDPVMGDNGSLYVGEDVVPAYKNVIIQADMILPNQYEAELLSGVKITDVPSIVEAITVLHKTYFIPHVMITSLRLDSETGKVTSESQTLTVVGSTARKDQTPRLFKITIPALPLFFSGTGDMFAALLIPRFRAAITSASLTQTQRWQSPDSVPPTSLPLAHAATLVLASMQVVLRKTLDARDVEVAELEKREAQRKEPGDEEEAARMAKDRELARTKAAEVRVVRNVGDLREPGEVERFRAEELDATGENQVEGELQSEAGEAKPDELVVLKSEGAVHATSPE</sequence>
<name>A0A6A6HAA8_VIRVR</name>
<keyword evidence="4" id="KW-0547">Nucleotide-binding</keyword>
<dbReference type="InterPro" id="IPR013749">
    <property type="entry name" value="PM/HMP-P_kinase-1"/>
</dbReference>
<reference evidence="9" key="1">
    <citation type="journal article" date="2020" name="Stud. Mycol.">
        <title>101 Dothideomycetes genomes: a test case for predicting lifestyles and emergence of pathogens.</title>
        <authorList>
            <person name="Haridas S."/>
            <person name="Albert R."/>
            <person name="Binder M."/>
            <person name="Bloem J."/>
            <person name="Labutti K."/>
            <person name="Salamov A."/>
            <person name="Andreopoulos B."/>
            <person name="Baker S."/>
            <person name="Barry K."/>
            <person name="Bills G."/>
            <person name="Bluhm B."/>
            <person name="Cannon C."/>
            <person name="Castanera R."/>
            <person name="Culley D."/>
            <person name="Daum C."/>
            <person name="Ezra D."/>
            <person name="Gonzalez J."/>
            <person name="Henrissat B."/>
            <person name="Kuo A."/>
            <person name="Liang C."/>
            <person name="Lipzen A."/>
            <person name="Lutzoni F."/>
            <person name="Magnuson J."/>
            <person name="Mondo S."/>
            <person name="Nolan M."/>
            <person name="Ohm R."/>
            <person name="Pangilinan J."/>
            <person name="Park H.-J."/>
            <person name="Ramirez L."/>
            <person name="Alfaro M."/>
            <person name="Sun H."/>
            <person name="Tritt A."/>
            <person name="Yoshinaga Y."/>
            <person name="Zwiers L.-H."/>
            <person name="Turgeon B."/>
            <person name="Goodwin S."/>
            <person name="Spatafora J."/>
            <person name="Crous P."/>
            <person name="Grigoriev I."/>
        </authorList>
    </citation>
    <scope>NUCLEOTIDE SEQUENCE</scope>
    <source>
        <strain evidence="9">Tuck. ex Michener</strain>
    </source>
</reference>
<keyword evidence="5 9" id="KW-0418">Kinase</keyword>
<dbReference type="NCBIfam" id="TIGR00687">
    <property type="entry name" value="pyridox_kin"/>
    <property type="match status" value="1"/>
</dbReference>
<protein>
    <recommendedName>
        <fullName evidence="2">pyridoxal kinase</fullName>
        <ecNumber evidence="2">2.7.1.35</ecNumber>
    </recommendedName>
</protein>
<evidence type="ECO:0000256" key="7">
    <source>
        <dbReference type="SAM" id="MobiDB-lite"/>
    </source>
</evidence>
<dbReference type="EMBL" id="ML991794">
    <property type="protein sequence ID" value="KAF2235076.1"/>
    <property type="molecule type" value="Genomic_DNA"/>
</dbReference>
<evidence type="ECO:0000313" key="10">
    <source>
        <dbReference type="Proteomes" id="UP000800092"/>
    </source>
</evidence>
<dbReference type="Pfam" id="PF08543">
    <property type="entry name" value="Phos_pyr_kin"/>
    <property type="match status" value="1"/>
</dbReference>
<evidence type="ECO:0000256" key="5">
    <source>
        <dbReference type="ARBA" id="ARBA00022777"/>
    </source>
</evidence>
<evidence type="ECO:0000256" key="6">
    <source>
        <dbReference type="ARBA" id="ARBA00022840"/>
    </source>
</evidence>
<gene>
    <name evidence="9" type="ORF">EV356DRAFT_566744</name>
</gene>
<dbReference type="InterPro" id="IPR029056">
    <property type="entry name" value="Ribokinase-like"/>
</dbReference>
<evidence type="ECO:0000259" key="8">
    <source>
        <dbReference type="Pfam" id="PF08543"/>
    </source>
</evidence>
<keyword evidence="6" id="KW-0067">ATP-binding</keyword>
<feature type="domain" description="Pyridoxamine kinase/Phosphomethylpyrimidine kinase" evidence="8">
    <location>
        <begin position="82"/>
        <end position="200"/>
    </location>
</feature>
<dbReference type="PANTHER" id="PTHR10534:SF2">
    <property type="entry name" value="PYRIDOXAL KINASE"/>
    <property type="match status" value="1"/>
</dbReference>
<dbReference type="Proteomes" id="UP000800092">
    <property type="component" value="Unassembled WGS sequence"/>
</dbReference>
<dbReference type="AlphaFoldDB" id="A0A6A6HAA8"/>
<accession>A0A6A6HAA8</accession>
<dbReference type="GO" id="GO:0005524">
    <property type="term" value="F:ATP binding"/>
    <property type="evidence" value="ECO:0007669"/>
    <property type="project" value="UniProtKB-KW"/>
</dbReference>
<proteinExistence type="inferred from homology"/>
<dbReference type="Gene3D" id="3.40.1190.20">
    <property type="match status" value="1"/>
</dbReference>
<dbReference type="CDD" id="cd01173">
    <property type="entry name" value="pyridoxal_pyridoxamine_kinase"/>
    <property type="match status" value="1"/>
</dbReference>
<evidence type="ECO:0000256" key="3">
    <source>
        <dbReference type="ARBA" id="ARBA00022679"/>
    </source>
</evidence>
<evidence type="ECO:0000256" key="2">
    <source>
        <dbReference type="ARBA" id="ARBA00012104"/>
    </source>
</evidence>
<evidence type="ECO:0000313" key="9">
    <source>
        <dbReference type="EMBL" id="KAF2235076.1"/>
    </source>
</evidence>
<keyword evidence="3" id="KW-0808">Transferase</keyword>
<dbReference type="OrthoDB" id="2104723at2759"/>
<organism evidence="9 10">
    <name type="scientific">Viridothelium virens</name>
    <name type="common">Speckled blister lichen</name>
    <name type="synonym">Trypethelium virens</name>
    <dbReference type="NCBI Taxonomy" id="1048519"/>
    <lineage>
        <taxon>Eukaryota</taxon>
        <taxon>Fungi</taxon>
        <taxon>Dikarya</taxon>
        <taxon>Ascomycota</taxon>
        <taxon>Pezizomycotina</taxon>
        <taxon>Dothideomycetes</taxon>
        <taxon>Dothideomycetes incertae sedis</taxon>
        <taxon>Trypetheliales</taxon>
        <taxon>Trypetheliaceae</taxon>
        <taxon>Viridothelium</taxon>
    </lineage>
</organism>
<dbReference type="GO" id="GO:0009443">
    <property type="term" value="P:pyridoxal 5'-phosphate salvage"/>
    <property type="evidence" value="ECO:0007669"/>
    <property type="project" value="InterPro"/>
</dbReference>
<comment type="similarity">
    <text evidence="1">Belongs to the pyridoxine kinase family.</text>
</comment>
<dbReference type="GO" id="GO:0008478">
    <property type="term" value="F:pyridoxal kinase activity"/>
    <property type="evidence" value="ECO:0007669"/>
    <property type="project" value="UniProtKB-EC"/>
</dbReference>
<evidence type="ECO:0000256" key="4">
    <source>
        <dbReference type="ARBA" id="ARBA00022741"/>
    </source>
</evidence>
<dbReference type="PANTHER" id="PTHR10534">
    <property type="entry name" value="PYRIDOXAL KINASE"/>
    <property type="match status" value="1"/>
</dbReference>
<dbReference type="GO" id="GO:0005829">
    <property type="term" value="C:cytosol"/>
    <property type="evidence" value="ECO:0007669"/>
    <property type="project" value="TreeGrafter"/>
</dbReference>